<accession>A0AA89BB95</accession>
<dbReference type="PROSITE" id="PS00107">
    <property type="entry name" value="PROTEIN_KINASE_ATP"/>
    <property type="match status" value="1"/>
</dbReference>
<feature type="binding site" evidence="16">
    <location>
        <position position="635"/>
    </location>
    <ligand>
        <name>ATP</name>
        <dbReference type="ChEBI" id="CHEBI:30616"/>
    </ligand>
</feature>
<keyword evidence="3" id="KW-1003">Cell membrane</keyword>
<dbReference type="GO" id="GO:0006952">
    <property type="term" value="P:defense response"/>
    <property type="evidence" value="ECO:0007669"/>
    <property type="project" value="UniProtKB-ARBA"/>
</dbReference>
<dbReference type="Gene3D" id="3.30.200.20">
    <property type="entry name" value="Phosphorylase Kinase, domain 1"/>
    <property type="match status" value="1"/>
</dbReference>
<keyword evidence="12 16" id="KW-0067">ATP-binding</keyword>
<evidence type="ECO:0000256" key="17">
    <source>
        <dbReference type="SAM" id="Phobius"/>
    </source>
</evidence>
<keyword evidence="13 17" id="KW-1133">Transmembrane helix</keyword>
<dbReference type="InterPro" id="IPR017441">
    <property type="entry name" value="Protein_kinase_ATP_BS"/>
</dbReference>
<keyword evidence="7 17" id="KW-0812">Transmembrane</keyword>
<evidence type="ECO:0000313" key="19">
    <source>
        <dbReference type="EMBL" id="KAK3035445.1"/>
    </source>
</evidence>
<evidence type="ECO:0000256" key="7">
    <source>
        <dbReference type="ARBA" id="ARBA00022692"/>
    </source>
</evidence>
<feature type="domain" description="Protein kinase" evidence="18">
    <location>
        <begin position="606"/>
        <end position="837"/>
    </location>
</feature>
<organism evidence="19 20">
    <name type="scientific">Escallonia herrerae</name>
    <dbReference type="NCBI Taxonomy" id="1293975"/>
    <lineage>
        <taxon>Eukaryota</taxon>
        <taxon>Viridiplantae</taxon>
        <taxon>Streptophyta</taxon>
        <taxon>Embryophyta</taxon>
        <taxon>Tracheophyta</taxon>
        <taxon>Spermatophyta</taxon>
        <taxon>Magnoliopsida</taxon>
        <taxon>eudicotyledons</taxon>
        <taxon>Gunneridae</taxon>
        <taxon>Pentapetalae</taxon>
        <taxon>asterids</taxon>
        <taxon>campanulids</taxon>
        <taxon>Escalloniales</taxon>
        <taxon>Escalloniaceae</taxon>
        <taxon>Escallonia</taxon>
    </lineage>
</organism>
<reference evidence="19" key="1">
    <citation type="submission" date="2022-12" db="EMBL/GenBank/DDBJ databases">
        <title>Draft genome assemblies for two species of Escallonia (Escalloniales).</title>
        <authorList>
            <person name="Chanderbali A."/>
            <person name="Dervinis C."/>
            <person name="Anghel I."/>
            <person name="Soltis D."/>
            <person name="Soltis P."/>
            <person name="Zapata F."/>
        </authorList>
    </citation>
    <scope>NUCLEOTIDE SEQUENCE</scope>
    <source>
        <strain evidence="19">UCBG64.0493</strain>
        <tissue evidence="19">Leaf</tissue>
    </source>
</reference>
<evidence type="ECO:0000256" key="6">
    <source>
        <dbReference type="ARBA" id="ARBA00022679"/>
    </source>
</evidence>
<dbReference type="Pfam" id="PF00560">
    <property type="entry name" value="LRR_1"/>
    <property type="match status" value="7"/>
</dbReference>
<dbReference type="GO" id="GO:0005886">
    <property type="term" value="C:plasma membrane"/>
    <property type="evidence" value="ECO:0007669"/>
    <property type="project" value="UniProtKB-SubCell"/>
</dbReference>
<keyword evidence="10 16" id="KW-0547">Nucleotide-binding</keyword>
<evidence type="ECO:0000256" key="5">
    <source>
        <dbReference type="ARBA" id="ARBA00022614"/>
    </source>
</evidence>
<dbReference type="FunFam" id="3.80.10.10:FF:000288">
    <property type="entry name" value="LRR receptor-like serine/threonine-protein kinase EFR"/>
    <property type="match status" value="1"/>
</dbReference>
<dbReference type="InterPro" id="IPR000719">
    <property type="entry name" value="Prot_kinase_dom"/>
</dbReference>
<dbReference type="InterPro" id="IPR003591">
    <property type="entry name" value="Leu-rich_rpt_typical-subtyp"/>
</dbReference>
<keyword evidence="14 17" id="KW-0472">Membrane</keyword>
<proteinExistence type="predicted"/>
<dbReference type="Gene3D" id="1.10.510.10">
    <property type="entry name" value="Transferase(Phosphotransferase) domain 1"/>
    <property type="match status" value="1"/>
</dbReference>
<keyword evidence="6" id="KW-0808">Transferase</keyword>
<evidence type="ECO:0000256" key="1">
    <source>
        <dbReference type="ARBA" id="ARBA00004162"/>
    </source>
</evidence>
<keyword evidence="15" id="KW-0325">Glycoprotein</keyword>
<dbReference type="InterPro" id="IPR011009">
    <property type="entry name" value="Kinase-like_dom_sf"/>
</dbReference>
<dbReference type="SMART" id="SM00369">
    <property type="entry name" value="LRR_TYP"/>
    <property type="match status" value="6"/>
</dbReference>
<dbReference type="Gene3D" id="3.80.10.10">
    <property type="entry name" value="Ribonuclease Inhibitor"/>
    <property type="match status" value="2"/>
</dbReference>
<protein>
    <recommendedName>
        <fullName evidence="2">non-specific serine/threonine protein kinase</fullName>
        <ecNumber evidence="2">2.7.11.1</ecNumber>
    </recommendedName>
</protein>
<dbReference type="PROSITE" id="PS50011">
    <property type="entry name" value="PROTEIN_KINASE_DOM"/>
    <property type="match status" value="1"/>
</dbReference>
<dbReference type="GO" id="GO:0005524">
    <property type="term" value="F:ATP binding"/>
    <property type="evidence" value="ECO:0007669"/>
    <property type="project" value="UniProtKB-UniRule"/>
</dbReference>
<keyword evidence="5" id="KW-0433">Leucine-rich repeat</keyword>
<dbReference type="GO" id="GO:0004674">
    <property type="term" value="F:protein serine/threonine kinase activity"/>
    <property type="evidence" value="ECO:0007669"/>
    <property type="project" value="UniProtKB-KW"/>
</dbReference>
<keyword evidence="4" id="KW-0723">Serine/threonine-protein kinase</keyword>
<evidence type="ECO:0000256" key="12">
    <source>
        <dbReference type="ARBA" id="ARBA00022840"/>
    </source>
</evidence>
<evidence type="ECO:0000256" key="13">
    <source>
        <dbReference type="ARBA" id="ARBA00022989"/>
    </source>
</evidence>
<dbReference type="Pfam" id="PF00069">
    <property type="entry name" value="Pkinase"/>
    <property type="match status" value="1"/>
</dbReference>
<comment type="subcellular location">
    <subcellularLocation>
        <location evidence="1">Cell membrane</location>
        <topology evidence="1">Single-pass membrane protein</topology>
    </subcellularLocation>
</comment>
<name>A0AA89BB95_9ASTE</name>
<dbReference type="SUPFAM" id="SSF56112">
    <property type="entry name" value="Protein kinase-like (PK-like)"/>
    <property type="match status" value="1"/>
</dbReference>
<evidence type="ECO:0000313" key="20">
    <source>
        <dbReference type="Proteomes" id="UP001188597"/>
    </source>
</evidence>
<dbReference type="InterPro" id="IPR001611">
    <property type="entry name" value="Leu-rich_rpt"/>
</dbReference>
<dbReference type="Proteomes" id="UP001188597">
    <property type="component" value="Unassembled WGS sequence"/>
</dbReference>
<keyword evidence="11" id="KW-0418">Kinase</keyword>
<dbReference type="SUPFAM" id="SSF52047">
    <property type="entry name" value="RNI-like"/>
    <property type="match status" value="1"/>
</dbReference>
<sequence>MEVVDMQRKYYFKPCQFSALVLFMFLCVHPASTESKLVATALSGAELRTVDLTYNKLVGGIPYQLTSLATKQLTFFSVSVNNLTGSIPLWLGNASSLTGLSMGNNKFEGSIPVQIGRLSKLKLLQLGGNHLSGPIPTPIYNLSSLLYLDVSENHLTGRIHPDIGCTLSNLLGLYVSLNHFMGPIPVSLSNASALEFLSIGANSFTGTVPTNLGSLRALERLSLSENQLGIMEPDGLSFLNSLPNCSRLQILDIGKNRFKGKLPASVSNLSTALHHLIAGNNQISGNIPEAIEKLVGLQRLVMSRNSITGEMPAGIGKLKQLVDLRLFDNKISGVIPSSIGNLTQLRRLYLHTNNFGGNIPSSLGNCEQLELLRLFNNNLTGVIPREVASLSSITLSFNLAQNSLTGPLPSEVGNMSHLLDFDISQNRLSGEIPSTISNCLMLEQLRMGNNLLDGPIPSAFSALKSLQVFDLTRNNFSGEIPVYLQTLIFLQNLNLSFNNLKGEVPREGVFRNASAFSIVGNGKLCGGIKSLGLPACAIQVPNKNGSQLALKVAIPLVISFAILLTCFFLTLRRLNRKGTKTSTMLPLEEQFPKISYAELSKATNQFSPSNLIGEGSYGSVYRGILHTDGMMVAVKVLNLKQKGAAKSFMAECNALRNMRHRNLVKIITTCSSIDSRGADFKALVFEFMSNGSLEDSAGIKGTIGYVAPEFGMGGKASLQGDTYAFGILLLEMVTGRRPTDSIFTDGMNIHQFAKMAISGGVSEIVDPSLLSEARDEDNYDPNVGRSKRRSIPTEECLAALLIIGVSCSMESAEERMGIRDAQAELRKVNDRFFSVRI</sequence>
<keyword evidence="9" id="KW-0677">Repeat</keyword>
<dbReference type="InterPro" id="IPR032675">
    <property type="entry name" value="LRR_dom_sf"/>
</dbReference>
<evidence type="ECO:0000256" key="14">
    <source>
        <dbReference type="ARBA" id="ARBA00023136"/>
    </source>
</evidence>
<comment type="caution">
    <text evidence="19">The sequence shown here is derived from an EMBL/GenBank/DDBJ whole genome shotgun (WGS) entry which is preliminary data.</text>
</comment>
<dbReference type="PANTHER" id="PTHR27008:SF608">
    <property type="entry name" value="PROTEIN KINASE DOMAIN-CONTAINING PROTEIN"/>
    <property type="match status" value="1"/>
</dbReference>
<evidence type="ECO:0000256" key="4">
    <source>
        <dbReference type="ARBA" id="ARBA00022527"/>
    </source>
</evidence>
<evidence type="ECO:0000256" key="15">
    <source>
        <dbReference type="ARBA" id="ARBA00023180"/>
    </source>
</evidence>
<dbReference type="FunFam" id="3.80.10.10:FF:000383">
    <property type="entry name" value="Leucine-rich repeat receptor protein kinase EMS1"/>
    <property type="match status" value="2"/>
</dbReference>
<evidence type="ECO:0000256" key="9">
    <source>
        <dbReference type="ARBA" id="ARBA00022737"/>
    </source>
</evidence>
<dbReference type="FunFam" id="3.30.200.20:FF:000432">
    <property type="entry name" value="LRR receptor-like serine/threonine-protein kinase EFR"/>
    <property type="match status" value="1"/>
</dbReference>
<keyword evidence="20" id="KW-1185">Reference proteome</keyword>
<gene>
    <name evidence="19" type="ORF">RJ639_032870</name>
</gene>
<evidence type="ECO:0000256" key="8">
    <source>
        <dbReference type="ARBA" id="ARBA00022729"/>
    </source>
</evidence>
<dbReference type="GO" id="GO:0051707">
    <property type="term" value="P:response to other organism"/>
    <property type="evidence" value="ECO:0007669"/>
    <property type="project" value="UniProtKB-ARBA"/>
</dbReference>
<evidence type="ECO:0000256" key="2">
    <source>
        <dbReference type="ARBA" id="ARBA00012513"/>
    </source>
</evidence>
<dbReference type="EC" id="2.7.11.1" evidence="2"/>
<evidence type="ECO:0000256" key="3">
    <source>
        <dbReference type="ARBA" id="ARBA00022475"/>
    </source>
</evidence>
<evidence type="ECO:0000256" key="10">
    <source>
        <dbReference type="ARBA" id="ARBA00022741"/>
    </source>
</evidence>
<feature type="transmembrane region" description="Helical" evidence="17">
    <location>
        <begin position="548"/>
        <end position="571"/>
    </location>
</feature>
<evidence type="ECO:0000256" key="11">
    <source>
        <dbReference type="ARBA" id="ARBA00022777"/>
    </source>
</evidence>
<evidence type="ECO:0000259" key="18">
    <source>
        <dbReference type="PROSITE" id="PS50011"/>
    </source>
</evidence>
<dbReference type="InterPro" id="IPR051809">
    <property type="entry name" value="Plant_receptor-like_S/T_kinase"/>
</dbReference>
<dbReference type="EMBL" id="JAVXUP010000174">
    <property type="protein sequence ID" value="KAK3035445.1"/>
    <property type="molecule type" value="Genomic_DNA"/>
</dbReference>
<dbReference type="SUPFAM" id="SSF52058">
    <property type="entry name" value="L domain-like"/>
    <property type="match status" value="1"/>
</dbReference>
<keyword evidence="8" id="KW-0732">Signal</keyword>
<dbReference type="PANTHER" id="PTHR27008">
    <property type="entry name" value="OS04G0122200 PROTEIN"/>
    <property type="match status" value="1"/>
</dbReference>
<evidence type="ECO:0000256" key="16">
    <source>
        <dbReference type="PROSITE-ProRule" id="PRU10141"/>
    </source>
</evidence>
<dbReference type="AlphaFoldDB" id="A0AA89BB95"/>